<protein>
    <recommendedName>
        <fullName evidence="4">Putative lipoate-protein ligase A</fullName>
    </recommendedName>
</protein>
<dbReference type="AlphaFoldDB" id="A0AAX4JKN7"/>
<dbReference type="PANTHER" id="PTHR12561:SF3">
    <property type="entry name" value="LIPOYLTRANSFERASE 1, MITOCHONDRIAL"/>
    <property type="match status" value="1"/>
</dbReference>
<evidence type="ECO:0000313" key="7">
    <source>
        <dbReference type="Proteomes" id="UP001355207"/>
    </source>
</evidence>
<comment type="pathway">
    <text evidence="2">Protein modification; protein lipoylation via exogenous pathway; protein N(6)-(lipoyl)lysine from lipoate: step 2/2.</text>
</comment>
<dbReference type="GO" id="GO:0009249">
    <property type="term" value="P:protein lipoylation"/>
    <property type="evidence" value="ECO:0007669"/>
    <property type="project" value="InterPro"/>
</dbReference>
<dbReference type="PANTHER" id="PTHR12561">
    <property type="entry name" value="LIPOATE-PROTEIN LIGASE"/>
    <property type="match status" value="1"/>
</dbReference>
<feature type="domain" description="BPL/LPL catalytic" evidence="5">
    <location>
        <begin position="80"/>
        <end position="273"/>
    </location>
</feature>
<dbReference type="RefSeq" id="XP_066072125.1">
    <property type="nucleotide sequence ID" value="XM_066216028.1"/>
</dbReference>
<evidence type="ECO:0000256" key="4">
    <source>
        <dbReference type="ARBA" id="ARBA00015925"/>
    </source>
</evidence>
<evidence type="ECO:0000256" key="3">
    <source>
        <dbReference type="ARBA" id="ARBA00008242"/>
    </source>
</evidence>
<comment type="similarity">
    <text evidence="3">Belongs to the LplA family.</text>
</comment>
<dbReference type="Proteomes" id="UP001355207">
    <property type="component" value="Chromosome 1"/>
</dbReference>
<dbReference type="EMBL" id="CP144098">
    <property type="protein sequence ID" value="WWC85362.1"/>
    <property type="molecule type" value="Genomic_DNA"/>
</dbReference>
<dbReference type="SUPFAM" id="SSF55681">
    <property type="entry name" value="Class II aaRS and biotin synthetases"/>
    <property type="match status" value="1"/>
</dbReference>
<reference evidence="6 7" key="1">
    <citation type="submission" date="2024-01" db="EMBL/GenBank/DDBJ databases">
        <title>Comparative genomics of Cryptococcus and Kwoniella reveals pathogenesis evolution and contrasting modes of karyotype evolution via chromosome fusion or intercentromeric recombination.</title>
        <authorList>
            <person name="Coelho M.A."/>
            <person name="David-Palma M."/>
            <person name="Shea T."/>
            <person name="Bowers K."/>
            <person name="McGinley-Smith S."/>
            <person name="Mohammad A.W."/>
            <person name="Gnirke A."/>
            <person name="Yurkov A.M."/>
            <person name="Nowrousian M."/>
            <person name="Sun S."/>
            <person name="Cuomo C.A."/>
            <person name="Heitman J."/>
        </authorList>
    </citation>
    <scope>NUCLEOTIDE SEQUENCE [LARGE SCALE GENOMIC DNA]</scope>
    <source>
        <strain evidence="6 7">CBS 6074</strain>
    </source>
</reference>
<evidence type="ECO:0000313" key="6">
    <source>
        <dbReference type="EMBL" id="WWC85362.1"/>
    </source>
</evidence>
<evidence type="ECO:0000259" key="5">
    <source>
        <dbReference type="PROSITE" id="PS51733"/>
    </source>
</evidence>
<keyword evidence="7" id="KW-1185">Reference proteome</keyword>
<dbReference type="InterPro" id="IPR004562">
    <property type="entry name" value="LipoylTrfase_LipoateP_Ligase"/>
</dbReference>
<dbReference type="CDD" id="cd16443">
    <property type="entry name" value="LplA"/>
    <property type="match status" value="1"/>
</dbReference>
<evidence type="ECO:0000256" key="1">
    <source>
        <dbReference type="ARBA" id="ARBA00003253"/>
    </source>
</evidence>
<dbReference type="Pfam" id="PF21948">
    <property type="entry name" value="LplA-B_cat"/>
    <property type="match status" value="1"/>
</dbReference>
<dbReference type="GeneID" id="91090897"/>
<dbReference type="InterPro" id="IPR004143">
    <property type="entry name" value="BPL_LPL_catalytic"/>
</dbReference>
<dbReference type="Gene3D" id="3.30.390.50">
    <property type="entry name" value="CO dehydrogenase flavoprotein, C-terminal domain"/>
    <property type="match status" value="1"/>
</dbReference>
<dbReference type="PROSITE" id="PS51733">
    <property type="entry name" value="BPL_LPL_CATALYTIC"/>
    <property type="match status" value="1"/>
</dbReference>
<comment type="function">
    <text evidence="1">Catalyzes both the ATP-dependent activation of exogenously supplied lipoate to lipoyl-AMP and the transfer of the activated lipoyl onto the lipoyl domains of lipoate-dependent enzymes.</text>
</comment>
<dbReference type="GO" id="GO:0017118">
    <property type="term" value="F:lipoyltransferase activity"/>
    <property type="evidence" value="ECO:0007669"/>
    <property type="project" value="TreeGrafter"/>
</dbReference>
<dbReference type="InterPro" id="IPR045864">
    <property type="entry name" value="aa-tRNA-synth_II/BPL/LPL"/>
</dbReference>
<dbReference type="GO" id="GO:0005739">
    <property type="term" value="C:mitochondrion"/>
    <property type="evidence" value="ECO:0007669"/>
    <property type="project" value="TreeGrafter"/>
</dbReference>
<organism evidence="6 7">
    <name type="scientific">Kwoniella dendrophila CBS 6074</name>
    <dbReference type="NCBI Taxonomy" id="1295534"/>
    <lineage>
        <taxon>Eukaryota</taxon>
        <taxon>Fungi</taxon>
        <taxon>Dikarya</taxon>
        <taxon>Basidiomycota</taxon>
        <taxon>Agaricomycotina</taxon>
        <taxon>Tremellomycetes</taxon>
        <taxon>Tremellales</taxon>
        <taxon>Cryptococcaceae</taxon>
        <taxon>Kwoniella</taxon>
    </lineage>
</organism>
<dbReference type="Gene3D" id="3.30.930.10">
    <property type="entry name" value="Bira Bifunctional Protein, Domain 2"/>
    <property type="match status" value="1"/>
</dbReference>
<sequence length="407" mass="45990">MLPQAILRPCSSRFAASVLCESHAFRPFSTSLSRKEQKAAQPQTAATDSIVLSAPVTYISESHDPWFNLSYEDWLLRNTPHNQPVLFLYRNFPCVVIGRNQNPWKETTPHKLREAGIPLVRRRSGGGTVFHDMGNTNFSIILPRLLFTRSHGAEVVSKAIRERLGIKECTVNERNDVIIKDGEKELKMSSAYKIIQHRAYHHGTMLISSSLSELGKSLKSSSPNMETKSILSHRSPVTTLNHYLPSTTQKAIHHDDFVHAVTSEFSKIYANQSDKKMETREVNSDWIKEPKVWKGVEELKSWEWQYGQTPEFTNSLEGELSFGSISASLSARHAVITALTLHLTPTLHETTESTSEKQSFLDSLALSLVGHRYESLDGAEGALGHAWEEEKWRELGNEIIGWLRKVM</sequence>
<accession>A0AAX4JKN7</accession>
<proteinExistence type="inferred from homology"/>
<evidence type="ECO:0000256" key="2">
    <source>
        <dbReference type="ARBA" id="ARBA00005085"/>
    </source>
</evidence>
<gene>
    <name evidence="6" type="ORF">L201_000225</name>
</gene>
<name>A0AAX4JKN7_9TREE</name>